<evidence type="ECO:0000256" key="1">
    <source>
        <dbReference type="SAM" id="MobiDB-lite"/>
    </source>
</evidence>
<dbReference type="Proteomes" id="UP000274822">
    <property type="component" value="Unassembled WGS sequence"/>
</dbReference>
<sequence>MNLSSESGSTVLHPNWIIPSCVTAGSYKLTFHEIDVENNNSTFFEFSIPISVNVPSSWPSQKACTQASSVPSSSSSSSSSSSLSSSSSSGTRVFSGDLKTLMTNAAVALLAVSCLMIMM</sequence>
<organism evidence="2 3">
    <name type="scientific">Jimgerdemannia flammicorona</name>
    <dbReference type="NCBI Taxonomy" id="994334"/>
    <lineage>
        <taxon>Eukaryota</taxon>
        <taxon>Fungi</taxon>
        <taxon>Fungi incertae sedis</taxon>
        <taxon>Mucoromycota</taxon>
        <taxon>Mucoromycotina</taxon>
        <taxon>Endogonomycetes</taxon>
        <taxon>Endogonales</taxon>
        <taxon>Endogonaceae</taxon>
        <taxon>Jimgerdemannia</taxon>
    </lineage>
</organism>
<dbReference type="AlphaFoldDB" id="A0A433QK47"/>
<proteinExistence type="predicted"/>
<evidence type="ECO:0000313" key="3">
    <source>
        <dbReference type="Proteomes" id="UP000274822"/>
    </source>
</evidence>
<evidence type="ECO:0000313" key="2">
    <source>
        <dbReference type="EMBL" id="RUS30135.1"/>
    </source>
</evidence>
<keyword evidence="3" id="KW-1185">Reference proteome</keyword>
<dbReference type="EMBL" id="RBNJ01004239">
    <property type="protein sequence ID" value="RUS30135.1"/>
    <property type="molecule type" value="Genomic_DNA"/>
</dbReference>
<accession>A0A433QK47</accession>
<reference evidence="2 3" key="1">
    <citation type="journal article" date="2018" name="New Phytol.">
        <title>Phylogenomics of Endogonaceae and evolution of mycorrhizas within Mucoromycota.</title>
        <authorList>
            <person name="Chang Y."/>
            <person name="Desiro A."/>
            <person name="Na H."/>
            <person name="Sandor L."/>
            <person name="Lipzen A."/>
            <person name="Clum A."/>
            <person name="Barry K."/>
            <person name="Grigoriev I.V."/>
            <person name="Martin F.M."/>
            <person name="Stajich J.E."/>
            <person name="Smith M.E."/>
            <person name="Bonito G."/>
            <person name="Spatafora J.W."/>
        </authorList>
    </citation>
    <scope>NUCLEOTIDE SEQUENCE [LARGE SCALE GENOMIC DNA]</scope>
    <source>
        <strain evidence="2 3">AD002</strain>
    </source>
</reference>
<feature type="region of interest" description="Disordered" evidence="1">
    <location>
        <begin position="63"/>
        <end position="92"/>
    </location>
</feature>
<protein>
    <submittedName>
        <fullName evidence="2">Uncharacterized protein</fullName>
    </submittedName>
</protein>
<name>A0A433QK47_9FUNG</name>
<comment type="caution">
    <text evidence="2">The sequence shown here is derived from an EMBL/GenBank/DDBJ whole genome shotgun (WGS) entry which is preliminary data.</text>
</comment>
<feature type="compositionally biased region" description="Low complexity" evidence="1">
    <location>
        <begin position="68"/>
        <end position="89"/>
    </location>
</feature>
<gene>
    <name evidence="2" type="ORF">BC938DRAFT_479812</name>
</gene>